<dbReference type="EMBL" id="SLYC01000009">
    <property type="protein sequence ID" value="TCQ03495.1"/>
    <property type="molecule type" value="Genomic_DNA"/>
</dbReference>
<organism evidence="2 3">
    <name type="scientific">Serpentinicella alkaliphila</name>
    <dbReference type="NCBI Taxonomy" id="1734049"/>
    <lineage>
        <taxon>Bacteria</taxon>
        <taxon>Bacillati</taxon>
        <taxon>Bacillota</taxon>
        <taxon>Clostridia</taxon>
        <taxon>Peptostreptococcales</taxon>
        <taxon>Natronincolaceae</taxon>
        <taxon>Serpentinicella</taxon>
    </lineage>
</organism>
<accession>A0A4R2TQA4</accession>
<keyword evidence="1" id="KW-0472">Membrane</keyword>
<comment type="caution">
    <text evidence="2">The sequence shown here is derived from an EMBL/GenBank/DDBJ whole genome shotgun (WGS) entry which is preliminary data.</text>
</comment>
<evidence type="ECO:0008006" key="4">
    <source>
        <dbReference type="Google" id="ProtNLM"/>
    </source>
</evidence>
<dbReference type="AlphaFoldDB" id="A0A4R2TQA4"/>
<keyword evidence="3" id="KW-1185">Reference proteome</keyword>
<name>A0A4R2TQA4_9FIRM</name>
<dbReference type="InterPro" id="IPR015001">
    <property type="entry name" value="DUF1850"/>
</dbReference>
<evidence type="ECO:0000313" key="2">
    <source>
        <dbReference type="EMBL" id="TCQ03495.1"/>
    </source>
</evidence>
<dbReference type="Pfam" id="PF08905">
    <property type="entry name" value="DUF1850"/>
    <property type="match status" value="1"/>
</dbReference>
<keyword evidence="1" id="KW-0812">Transmembrane</keyword>
<reference evidence="2 3" key="1">
    <citation type="submission" date="2019-03" db="EMBL/GenBank/DDBJ databases">
        <title>Genomic Encyclopedia of Type Strains, Phase IV (KMG-IV): sequencing the most valuable type-strain genomes for metagenomic binning, comparative biology and taxonomic classification.</title>
        <authorList>
            <person name="Goeker M."/>
        </authorList>
    </citation>
    <scope>NUCLEOTIDE SEQUENCE [LARGE SCALE GENOMIC DNA]</scope>
    <source>
        <strain evidence="2 3">DSM 100013</strain>
    </source>
</reference>
<evidence type="ECO:0000313" key="3">
    <source>
        <dbReference type="Proteomes" id="UP000295504"/>
    </source>
</evidence>
<sequence>MLNATMMKLNNRLLGDGHRCNTCPFLLLIVFTVIIVLSIYLVKPVYAVQIIYNNEVSQTLVVDPHKEIYIDYTHSVARTNIRDVFVFKKSERFLLIRTEYSSFGAGLPTESFGRFTHRDGLYINEGINLELQEIPIRIGTIANHKLTFQDGSNIVFSDFFKTGELVVLKPAKINRLEALVVKGGM</sequence>
<feature type="transmembrane region" description="Helical" evidence="1">
    <location>
        <begin position="21"/>
        <end position="42"/>
    </location>
</feature>
<keyword evidence="1" id="KW-1133">Transmembrane helix</keyword>
<dbReference type="Proteomes" id="UP000295504">
    <property type="component" value="Unassembled WGS sequence"/>
</dbReference>
<proteinExistence type="predicted"/>
<evidence type="ECO:0000256" key="1">
    <source>
        <dbReference type="SAM" id="Phobius"/>
    </source>
</evidence>
<gene>
    <name evidence="2" type="ORF">EDD79_100980</name>
</gene>
<protein>
    <recommendedName>
        <fullName evidence="4">DUF1850 domain-containing protein</fullName>
    </recommendedName>
</protein>